<dbReference type="InterPro" id="IPR012338">
    <property type="entry name" value="Beta-lactam/transpept-like"/>
</dbReference>
<evidence type="ECO:0000256" key="6">
    <source>
        <dbReference type="ARBA" id="ARBA00022960"/>
    </source>
</evidence>
<sequence length="724" mass="78443">MNIRNARLYVLYGLIIAIFAGFVFRLMRYQITDGASYRAQSEKTTIQSTEVMAPRGEILDRYGRVLATNTVGYSVTLQKAAWSSSNQNQNILKITDILAQDGETWTDTLPIGQTKPWAFNPNSDSQIKTLRKFMEQTVDNIPTSTKLNKVTLTAKQKAKYDADEKATADEIMARLIKRYKITGNYTPAQIRTIVGVRYQMEQAGFSYTYTYTFAQNVSLNTVNRLSENGGSIPGILITQQYTRSYTSDSFAPYLIGKVSPISADQWNNTSDPSASLKNQGYSMDDMIGSGGIESTMEKYLRGESGTQNVLINKAKEIVGTEPVKAAKPGDNVVLTIDENLQQIVQDELPVVINQVRAASGGSTLNGADADAGSAVVLNIKTGEILAMASYPTYTRTQYSQEYSTLANDATSPLMNRAIQGAYRPGSTFKPVTATAGMMNGIITPTEKIDKPATFSKYAPSYVGHDDVGAGYIDVETALAESSNVFFNMVADWMYTRGIYSKLESTAAAYGLGKKTGVELPGEHSGSVSGPTWAKANGITWQAADAAQSGIGQSYNEYTPLQLAQYVGAVSTGGTYYKAHIVKEVKSYDNTQTVMENTPQAVSDIKVPSDVLNAIKTGMLRVTESADGTAASVFQNFPVQLGGKTGTAQINNGKNYDGVFISFAPFNDPEIAVAVVVEKGHNGYQTAPVARSAFNYYFVDDQQFTTDPLPSVSSPLPASANTLLP</sequence>
<evidence type="ECO:0000256" key="11">
    <source>
        <dbReference type="SAM" id="Phobius"/>
    </source>
</evidence>
<dbReference type="Proteomes" id="UP000001551">
    <property type="component" value="Chromosome"/>
</dbReference>
<dbReference type="Gene3D" id="1.10.10.1230">
    <property type="entry name" value="Penicillin-binding protein, N-terminal non-catalytic domain, head sub-domain"/>
    <property type="match status" value="1"/>
</dbReference>
<dbReference type="GO" id="GO:0008360">
    <property type="term" value="P:regulation of cell shape"/>
    <property type="evidence" value="ECO:0007669"/>
    <property type="project" value="UniProtKB-KW"/>
</dbReference>
<dbReference type="RefSeq" id="WP_013484257.1">
    <property type="nucleotide sequence ID" value="NC_014828.1"/>
</dbReference>
<evidence type="ECO:0000256" key="5">
    <source>
        <dbReference type="ARBA" id="ARBA00022692"/>
    </source>
</evidence>
<dbReference type="PANTHER" id="PTHR30627">
    <property type="entry name" value="PEPTIDOGLYCAN D,D-TRANSPEPTIDASE"/>
    <property type="match status" value="1"/>
</dbReference>
<evidence type="ECO:0000259" key="12">
    <source>
        <dbReference type="Pfam" id="PF00905"/>
    </source>
</evidence>
<evidence type="ECO:0000256" key="10">
    <source>
        <dbReference type="ARBA" id="ARBA00023316"/>
    </source>
</evidence>
<dbReference type="InterPro" id="IPR050515">
    <property type="entry name" value="Beta-lactam/transpept"/>
</dbReference>
<comment type="subcellular location">
    <subcellularLocation>
        <location evidence="2">Cell membrane</location>
    </subcellularLocation>
    <subcellularLocation>
        <location evidence="1">Membrane</location>
        <topology evidence="1">Single-pass membrane protein</topology>
    </subcellularLocation>
</comment>
<evidence type="ECO:0000313" key="14">
    <source>
        <dbReference type="EMBL" id="ADU25876.1"/>
    </source>
</evidence>
<keyword evidence="9 11" id="KW-0472">Membrane</keyword>
<protein>
    <submittedName>
        <fullName evidence="14">Penicillin-binding protein transpeptidase</fullName>
    </submittedName>
</protein>
<dbReference type="SUPFAM" id="SSF56601">
    <property type="entry name" value="beta-lactamase/transpeptidase-like"/>
    <property type="match status" value="1"/>
</dbReference>
<dbReference type="GO" id="GO:0071555">
    <property type="term" value="P:cell wall organization"/>
    <property type="evidence" value="ECO:0007669"/>
    <property type="project" value="UniProtKB-KW"/>
</dbReference>
<dbReference type="InterPro" id="IPR036138">
    <property type="entry name" value="PBP_dimer_sf"/>
</dbReference>
<organism evidence="14 15">
    <name type="scientific">Ethanoligenens harbinense (strain DSM 18485 / JCM 12961 / CGMCC 1.5033 / YUAN-3)</name>
    <dbReference type="NCBI Taxonomy" id="663278"/>
    <lineage>
        <taxon>Bacteria</taxon>
        <taxon>Bacillati</taxon>
        <taxon>Bacillota</taxon>
        <taxon>Clostridia</taxon>
        <taxon>Eubacteriales</taxon>
        <taxon>Oscillospiraceae</taxon>
        <taxon>Ethanoligenens</taxon>
    </lineage>
</organism>
<evidence type="ECO:0000256" key="1">
    <source>
        <dbReference type="ARBA" id="ARBA00004167"/>
    </source>
</evidence>
<dbReference type="InterPro" id="IPR005311">
    <property type="entry name" value="PBP_dimer"/>
</dbReference>
<dbReference type="GO" id="GO:0009252">
    <property type="term" value="P:peptidoglycan biosynthetic process"/>
    <property type="evidence" value="ECO:0007669"/>
    <property type="project" value="UniProtKB-KW"/>
</dbReference>
<evidence type="ECO:0000259" key="13">
    <source>
        <dbReference type="Pfam" id="PF03717"/>
    </source>
</evidence>
<gene>
    <name evidence="14" type="ordered locus">Ethha_0290</name>
</gene>
<keyword evidence="6" id="KW-0133">Cell shape</keyword>
<dbReference type="Gene3D" id="3.40.710.10">
    <property type="entry name" value="DD-peptidase/beta-lactamase superfamily"/>
    <property type="match status" value="1"/>
</dbReference>
<feature type="transmembrane region" description="Helical" evidence="11">
    <location>
        <begin position="9"/>
        <end position="27"/>
    </location>
</feature>
<dbReference type="Pfam" id="PF03717">
    <property type="entry name" value="PBP_dimer"/>
    <property type="match status" value="1"/>
</dbReference>
<dbReference type="Pfam" id="PF00905">
    <property type="entry name" value="Transpeptidase"/>
    <property type="match status" value="1"/>
</dbReference>
<keyword evidence="7" id="KW-0573">Peptidoglycan synthesis</keyword>
<dbReference type="eggNOG" id="COG0768">
    <property type="taxonomic scope" value="Bacteria"/>
</dbReference>
<dbReference type="AlphaFoldDB" id="E6U7E1"/>
<keyword evidence="4" id="KW-1003">Cell membrane</keyword>
<evidence type="ECO:0000256" key="2">
    <source>
        <dbReference type="ARBA" id="ARBA00004236"/>
    </source>
</evidence>
<keyword evidence="5 11" id="KW-0812">Transmembrane</keyword>
<keyword evidence="8 11" id="KW-1133">Transmembrane helix</keyword>
<keyword evidence="10" id="KW-0961">Cell wall biogenesis/degradation</keyword>
<dbReference type="Gene3D" id="3.90.1310.10">
    <property type="entry name" value="Penicillin-binding protein 2a (Domain 2)"/>
    <property type="match status" value="1"/>
</dbReference>
<dbReference type="EMBL" id="CP002400">
    <property type="protein sequence ID" value="ADU25876.1"/>
    <property type="molecule type" value="Genomic_DNA"/>
</dbReference>
<proteinExistence type="inferred from homology"/>
<reference evidence="14 15" key="1">
    <citation type="submission" date="2010-12" db="EMBL/GenBank/DDBJ databases">
        <title>Complete sequence of Ethanoligenens harbinense YUAN-3.</title>
        <authorList>
            <person name="Lucas S."/>
            <person name="Copeland A."/>
            <person name="Lapidus A."/>
            <person name="Cheng J.-F."/>
            <person name="Bruce D."/>
            <person name="Goodwin L."/>
            <person name="Pitluck S."/>
            <person name="Chertkov O."/>
            <person name="Misra M."/>
            <person name="Detter J.C."/>
            <person name="Han C."/>
            <person name="Tapia R."/>
            <person name="Land M."/>
            <person name="Hauser L."/>
            <person name="Jeffries C."/>
            <person name="Kyrpides N."/>
            <person name="Ivanova N."/>
            <person name="Mikhailova N."/>
            <person name="Wang A."/>
            <person name="Mouttaki H."/>
            <person name="He Z."/>
            <person name="Zhou J."/>
            <person name="Hemme C.L."/>
            <person name="Woyke T."/>
        </authorList>
    </citation>
    <scope>NUCLEOTIDE SEQUENCE [LARGE SCALE GENOMIC DNA]</scope>
    <source>
        <strain evidence="15">DSM 18485 / JCM 12961 / CGMCC 1.5033 / YUAN-3</strain>
    </source>
</reference>
<feature type="domain" description="Penicillin-binding protein dimerisation" evidence="13">
    <location>
        <begin position="52"/>
        <end position="319"/>
    </location>
</feature>
<dbReference type="HOGENOM" id="CLU_009289_1_1_9"/>
<name>E6U7E1_ETHHY</name>
<accession>E6U7E1</accession>
<dbReference type="GO" id="GO:0005886">
    <property type="term" value="C:plasma membrane"/>
    <property type="evidence" value="ECO:0007669"/>
    <property type="project" value="UniProtKB-SubCell"/>
</dbReference>
<dbReference type="SUPFAM" id="SSF56519">
    <property type="entry name" value="Penicillin binding protein dimerisation domain"/>
    <property type="match status" value="1"/>
</dbReference>
<evidence type="ECO:0000256" key="7">
    <source>
        <dbReference type="ARBA" id="ARBA00022984"/>
    </source>
</evidence>
<evidence type="ECO:0000313" key="15">
    <source>
        <dbReference type="Proteomes" id="UP000001551"/>
    </source>
</evidence>
<evidence type="ECO:0000256" key="8">
    <source>
        <dbReference type="ARBA" id="ARBA00022989"/>
    </source>
</evidence>
<evidence type="ECO:0000256" key="3">
    <source>
        <dbReference type="ARBA" id="ARBA00007171"/>
    </source>
</evidence>
<dbReference type="GO" id="GO:0071972">
    <property type="term" value="F:peptidoglycan L,D-transpeptidase activity"/>
    <property type="evidence" value="ECO:0007669"/>
    <property type="project" value="TreeGrafter"/>
</dbReference>
<keyword evidence="15" id="KW-1185">Reference proteome</keyword>
<dbReference type="GO" id="GO:0008658">
    <property type="term" value="F:penicillin binding"/>
    <property type="evidence" value="ECO:0007669"/>
    <property type="project" value="InterPro"/>
</dbReference>
<evidence type="ECO:0000256" key="4">
    <source>
        <dbReference type="ARBA" id="ARBA00022475"/>
    </source>
</evidence>
<dbReference type="STRING" id="663278.Ethha_0290"/>
<dbReference type="KEGG" id="eha:Ethha_0290"/>
<comment type="similarity">
    <text evidence="3">Belongs to the transpeptidase family.</text>
</comment>
<feature type="domain" description="Penicillin-binding protein transpeptidase" evidence="12">
    <location>
        <begin position="372"/>
        <end position="691"/>
    </location>
</feature>
<evidence type="ECO:0000256" key="9">
    <source>
        <dbReference type="ARBA" id="ARBA00023136"/>
    </source>
</evidence>
<dbReference type="PANTHER" id="PTHR30627:SF2">
    <property type="entry name" value="PEPTIDOGLYCAN D,D-TRANSPEPTIDASE MRDA"/>
    <property type="match status" value="1"/>
</dbReference>
<dbReference type="InterPro" id="IPR001460">
    <property type="entry name" value="PCN-bd_Tpept"/>
</dbReference>